<dbReference type="PROSITE" id="PS50600">
    <property type="entry name" value="ULP_PROTEASE"/>
    <property type="match status" value="1"/>
</dbReference>
<dbReference type="Proteomes" id="UP000195877">
    <property type="component" value="Chromosome 1"/>
</dbReference>
<dbReference type="eggNOG" id="COG5160">
    <property type="taxonomic scope" value="Bacteria"/>
</dbReference>
<dbReference type="EMBL" id="LT853882">
    <property type="protein sequence ID" value="SMR00433.1"/>
    <property type="molecule type" value="Genomic_DNA"/>
</dbReference>
<feature type="region of interest" description="Disordered" evidence="4">
    <location>
        <begin position="1"/>
        <end position="28"/>
    </location>
</feature>
<reference evidence="6 8" key="2">
    <citation type="submission" date="2017-05" db="EMBL/GenBank/DDBJ databases">
        <authorList>
            <person name="Blom J."/>
        </authorList>
    </citation>
    <scope>NUCLEOTIDE SEQUENCE [LARGE SCALE GENOMIC DNA]</scope>
    <source>
        <strain evidence="6">PD885</strain>
    </source>
</reference>
<feature type="domain" description="Ubiquitin-like protease family profile" evidence="5">
    <location>
        <begin position="67"/>
        <end position="240"/>
    </location>
</feature>
<dbReference type="Proteomes" id="UP000195953">
    <property type="component" value="Chromosome 1"/>
</dbReference>
<name>A0A1Y6HGB0_9XANT</name>
<dbReference type="GO" id="GO:0008234">
    <property type="term" value="F:cysteine-type peptidase activity"/>
    <property type="evidence" value="ECO:0007669"/>
    <property type="project" value="UniProtKB-KW"/>
</dbReference>
<dbReference type="RefSeq" id="WP_068509552.1">
    <property type="nucleotide sequence ID" value="NZ_CP016830.1"/>
</dbReference>
<accession>A0A1Y6HGB0</accession>
<evidence type="ECO:0000313" key="9">
    <source>
        <dbReference type="Proteomes" id="UP000195953"/>
    </source>
</evidence>
<evidence type="ECO:0000256" key="4">
    <source>
        <dbReference type="SAM" id="MobiDB-lite"/>
    </source>
</evidence>
<evidence type="ECO:0000313" key="6">
    <source>
        <dbReference type="EMBL" id="SMR00433.1"/>
    </source>
</evidence>
<dbReference type="InterPro" id="IPR044613">
    <property type="entry name" value="Nep1/2-like"/>
</dbReference>
<dbReference type="PANTHER" id="PTHR46468:SF1">
    <property type="entry name" value="SENTRIN-SPECIFIC PROTEASE 8"/>
    <property type="match status" value="1"/>
</dbReference>
<dbReference type="KEGG" id="xfr:BER92_03860"/>
<feature type="compositionally biased region" description="Polar residues" evidence="4">
    <location>
        <begin position="14"/>
        <end position="28"/>
    </location>
</feature>
<dbReference type="GO" id="GO:0000338">
    <property type="term" value="P:protein deneddylation"/>
    <property type="evidence" value="ECO:0007669"/>
    <property type="project" value="TreeGrafter"/>
</dbReference>
<keyword evidence="8" id="KW-1185">Reference proteome</keyword>
<evidence type="ECO:0000313" key="7">
    <source>
        <dbReference type="EMBL" id="SMR02119.1"/>
    </source>
</evidence>
<evidence type="ECO:0000313" key="8">
    <source>
        <dbReference type="Proteomes" id="UP000195877"/>
    </source>
</evidence>
<dbReference type="STRING" id="48664.BER92_03860"/>
<proteinExistence type="predicted"/>
<reference evidence="7 9" key="1">
    <citation type="submission" date="2017-05" db="EMBL/GenBank/DDBJ databases">
        <authorList>
            <person name="Song R."/>
            <person name="Chenine A.L."/>
            <person name="Ruprecht R.M."/>
        </authorList>
    </citation>
    <scope>NUCLEOTIDE SEQUENCE [LARGE SCALE GENOMIC DNA]</scope>
    <source>
        <strain evidence="7">PD5205</strain>
    </source>
</reference>
<evidence type="ECO:0000256" key="2">
    <source>
        <dbReference type="ARBA" id="ARBA00022801"/>
    </source>
</evidence>
<dbReference type="AlphaFoldDB" id="A0A1Y6HGB0"/>
<dbReference type="PANTHER" id="PTHR46468">
    <property type="entry name" value="SENTRIN-SPECIFIC PROTEASE 8"/>
    <property type="match status" value="1"/>
</dbReference>
<keyword evidence="1" id="KW-0645">Protease</keyword>
<dbReference type="InterPro" id="IPR003653">
    <property type="entry name" value="Peptidase_C48_C"/>
</dbReference>
<evidence type="ECO:0000256" key="3">
    <source>
        <dbReference type="ARBA" id="ARBA00022807"/>
    </source>
</evidence>
<dbReference type="GO" id="GO:0019784">
    <property type="term" value="F:deNEDDylase activity"/>
    <property type="evidence" value="ECO:0007669"/>
    <property type="project" value="InterPro"/>
</dbReference>
<dbReference type="Gene3D" id="3.40.395.10">
    <property type="entry name" value="Adenoviral Proteinase, Chain A"/>
    <property type="match status" value="1"/>
</dbReference>
<organism evidence="7 9">
    <name type="scientific">Xanthomonas fragariae</name>
    <dbReference type="NCBI Taxonomy" id="48664"/>
    <lineage>
        <taxon>Bacteria</taxon>
        <taxon>Pseudomonadati</taxon>
        <taxon>Pseudomonadota</taxon>
        <taxon>Gammaproteobacteria</taxon>
        <taxon>Lysobacterales</taxon>
        <taxon>Lysobacteraceae</taxon>
        <taxon>Xanthomonas</taxon>
    </lineage>
</organism>
<gene>
    <name evidence="7" type="primary">xopD_1</name>
    <name evidence="7" type="ORF">PD5205_00799</name>
    <name evidence="6" type="ORF">PD885_03212</name>
</gene>
<dbReference type="Pfam" id="PF02902">
    <property type="entry name" value="Peptidase_C48"/>
    <property type="match status" value="1"/>
</dbReference>
<evidence type="ECO:0000256" key="1">
    <source>
        <dbReference type="ARBA" id="ARBA00022670"/>
    </source>
</evidence>
<dbReference type="InterPro" id="IPR038765">
    <property type="entry name" value="Papain-like_cys_pep_sf"/>
</dbReference>
<dbReference type="SUPFAM" id="SSF54001">
    <property type="entry name" value="Cysteine proteinases"/>
    <property type="match status" value="1"/>
</dbReference>
<sequence>MGYEGEPSTPHSPPKSTASTFSGHSSLNGREFGLNIPLEVEQPCTPHRYDAMHAAVEQSLTPAMSPGRIDVDDMPTPQSTEGSGLQGLTHTSWLGDEHLYAYTQALAHRLEGKPNAQLLNFADPLQVALLISGDDRQKHDVLRHLAGADTPPIVFLPINNPEFHWSLLVIDWRTGEALHYASSLNPEHAKYATTTAQYRLASEAAQAMGIRPSSVRPMPIAQQQNSHSCGDHVLTGIEVLAHSVIKGTFEVGLGKDLRNIAPDRGRIADLLTGAEQFRTESLARKAPESPVEQ</sequence>
<keyword evidence="2" id="KW-0378">Hydrolase</keyword>
<evidence type="ECO:0000259" key="5">
    <source>
        <dbReference type="PROSITE" id="PS50600"/>
    </source>
</evidence>
<keyword evidence="3" id="KW-0788">Thiol protease</keyword>
<dbReference type="GO" id="GO:0006508">
    <property type="term" value="P:proteolysis"/>
    <property type="evidence" value="ECO:0007669"/>
    <property type="project" value="UniProtKB-KW"/>
</dbReference>
<dbReference type="EMBL" id="LT853885">
    <property type="protein sequence ID" value="SMR02119.1"/>
    <property type="molecule type" value="Genomic_DNA"/>
</dbReference>
<protein>
    <submittedName>
        <fullName evidence="7">Outer protein D</fullName>
    </submittedName>
</protein>